<sequence>MTCDPSTPTIREATQQDAAAIARLAEDAGMGTLTPRGTSYVALDGDRIVGFIRIVEAEGDRYVSPIVVDPQARRLGVGRALMQDARARYGALLFVARGPAVPFYTALGCEQVERERISPDLGEDCDTCPDFAACRPVPMIYR</sequence>
<dbReference type="PROSITE" id="PS51186">
    <property type="entry name" value="GNAT"/>
    <property type="match status" value="1"/>
</dbReference>
<reference evidence="4 5" key="1">
    <citation type="journal article" date="2018" name="Elife">
        <title>Discovery and characterization of a prevalent human gut bacterial enzyme sufficient for the inactivation of a family of plant toxins.</title>
        <authorList>
            <person name="Koppel N."/>
            <person name="Bisanz J.E."/>
            <person name="Pandelia M.E."/>
            <person name="Turnbaugh P.J."/>
            <person name="Balskus E.P."/>
        </authorList>
    </citation>
    <scope>NUCLEOTIDE SEQUENCE [LARGE SCALE GENOMIC DNA]</scope>
    <source>
        <strain evidence="4 5">W1 BHI 6</strain>
    </source>
</reference>
<evidence type="ECO:0000256" key="1">
    <source>
        <dbReference type="ARBA" id="ARBA00022679"/>
    </source>
</evidence>
<dbReference type="PANTHER" id="PTHR43877:SF8">
    <property type="entry name" value="N-ACETYLGLUTAMATE SYNTHASE-RELATED"/>
    <property type="match status" value="1"/>
</dbReference>
<keyword evidence="1 4" id="KW-0808">Transferase</keyword>
<feature type="domain" description="N-acetyltransferase" evidence="3">
    <location>
        <begin position="8"/>
        <end position="142"/>
    </location>
</feature>
<protein>
    <submittedName>
        <fullName evidence="4">N-acetyltransferase</fullName>
    </submittedName>
</protein>
<evidence type="ECO:0000313" key="5">
    <source>
        <dbReference type="Proteomes" id="UP000253970"/>
    </source>
</evidence>
<dbReference type="Gene3D" id="3.40.630.30">
    <property type="match status" value="1"/>
</dbReference>
<evidence type="ECO:0000256" key="2">
    <source>
        <dbReference type="ARBA" id="ARBA00023315"/>
    </source>
</evidence>
<dbReference type="CDD" id="cd04301">
    <property type="entry name" value="NAT_SF"/>
    <property type="match status" value="1"/>
</dbReference>
<dbReference type="Proteomes" id="UP000253970">
    <property type="component" value="Unassembled WGS sequence"/>
</dbReference>
<dbReference type="AlphaFoldDB" id="A0A369MH38"/>
<dbReference type="GO" id="GO:0016747">
    <property type="term" value="F:acyltransferase activity, transferring groups other than amino-acyl groups"/>
    <property type="evidence" value="ECO:0007669"/>
    <property type="project" value="InterPro"/>
</dbReference>
<dbReference type="PANTHER" id="PTHR43877">
    <property type="entry name" value="AMINOALKYLPHOSPHONATE N-ACETYLTRANSFERASE-RELATED-RELATED"/>
    <property type="match status" value="1"/>
</dbReference>
<dbReference type="RefSeq" id="WP_009305238.1">
    <property type="nucleotide sequence ID" value="NZ_CP089333.1"/>
</dbReference>
<evidence type="ECO:0000313" key="4">
    <source>
        <dbReference type="EMBL" id="RDB71285.1"/>
    </source>
</evidence>
<organism evidence="4 5">
    <name type="scientific">Eggerthella lenta</name>
    <name type="common">Eubacterium lentum</name>
    <dbReference type="NCBI Taxonomy" id="84112"/>
    <lineage>
        <taxon>Bacteria</taxon>
        <taxon>Bacillati</taxon>
        <taxon>Actinomycetota</taxon>
        <taxon>Coriobacteriia</taxon>
        <taxon>Eggerthellales</taxon>
        <taxon>Eggerthellaceae</taxon>
        <taxon>Eggerthella</taxon>
    </lineage>
</organism>
<name>A0A369MH38_EGGLN</name>
<dbReference type="InterPro" id="IPR050832">
    <property type="entry name" value="Bact_Acetyltransf"/>
</dbReference>
<evidence type="ECO:0000259" key="3">
    <source>
        <dbReference type="PROSITE" id="PS51186"/>
    </source>
</evidence>
<dbReference type="EMBL" id="PPTU01000007">
    <property type="protein sequence ID" value="RDB71285.1"/>
    <property type="molecule type" value="Genomic_DNA"/>
</dbReference>
<keyword evidence="2" id="KW-0012">Acyltransferase</keyword>
<dbReference type="Pfam" id="PF13508">
    <property type="entry name" value="Acetyltransf_7"/>
    <property type="match status" value="1"/>
</dbReference>
<dbReference type="SUPFAM" id="SSF55729">
    <property type="entry name" value="Acyl-CoA N-acyltransferases (Nat)"/>
    <property type="match status" value="1"/>
</dbReference>
<accession>A0A369MH38</accession>
<proteinExistence type="predicted"/>
<dbReference type="InterPro" id="IPR000182">
    <property type="entry name" value="GNAT_dom"/>
</dbReference>
<dbReference type="InterPro" id="IPR016181">
    <property type="entry name" value="Acyl_CoA_acyltransferase"/>
</dbReference>
<gene>
    <name evidence="4" type="ORF">C1875_06265</name>
</gene>
<comment type="caution">
    <text evidence="4">The sequence shown here is derived from an EMBL/GenBank/DDBJ whole genome shotgun (WGS) entry which is preliminary data.</text>
</comment>